<dbReference type="SUPFAM" id="SSF53098">
    <property type="entry name" value="Ribonuclease H-like"/>
    <property type="match status" value="1"/>
</dbReference>
<organism evidence="2">
    <name type="scientific">Nicotiana tabacum</name>
    <name type="common">Common tobacco</name>
    <dbReference type="NCBI Taxonomy" id="4097"/>
    <lineage>
        <taxon>Eukaryota</taxon>
        <taxon>Viridiplantae</taxon>
        <taxon>Streptophyta</taxon>
        <taxon>Embryophyta</taxon>
        <taxon>Tracheophyta</taxon>
        <taxon>Spermatophyta</taxon>
        <taxon>Magnoliopsida</taxon>
        <taxon>eudicotyledons</taxon>
        <taxon>Gunneridae</taxon>
        <taxon>Pentapetalae</taxon>
        <taxon>asterids</taxon>
        <taxon>lamiids</taxon>
        <taxon>Solanales</taxon>
        <taxon>Solanaceae</taxon>
        <taxon>Nicotianoideae</taxon>
        <taxon>Nicotianeae</taxon>
        <taxon>Nicotiana</taxon>
    </lineage>
</organism>
<dbReference type="PANTHER" id="PTHR23272:SF184">
    <property type="entry name" value="OS03G0311250 PROTEIN"/>
    <property type="match status" value="1"/>
</dbReference>
<evidence type="ECO:0000259" key="1">
    <source>
        <dbReference type="Pfam" id="PF14372"/>
    </source>
</evidence>
<dbReference type="Pfam" id="PF14372">
    <property type="entry name" value="hAT-like_RNase-H"/>
    <property type="match status" value="1"/>
</dbReference>
<accession>A0A1S4ACW1</accession>
<dbReference type="RefSeq" id="XP_016474492.1">
    <property type="nucleotide sequence ID" value="XM_016619006.1"/>
</dbReference>
<dbReference type="KEGG" id="nta:107796254"/>
<feature type="domain" description="hAT-like transposase RNase-H fold" evidence="1">
    <location>
        <begin position="145"/>
        <end position="248"/>
    </location>
</feature>
<dbReference type="PaxDb" id="4097-A0A1S4ACW1"/>
<gene>
    <name evidence="2" type="primary">LOC107796254</name>
</gene>
<evidence type="ECO:0000313" key="2">
    <source>
        <dbReference type="RefSeq" id="XP_016474492.1"/>
    </source>
</evidence>
<dbReference type="InterPro" id="IPR025525">
    <property type="entry name" value="hAT-like_transposase_RNase-H"/>
</dbReference>
<dbReference type="InterPro" id="IPR012337">
    <property type="entry name" value="RNaseH-like_sf"/>
</dbReference>
<name>A0A1S4ACW1_TOBAC</name>
<dbReference type="OrthoDB" id="1227253at2759"/>
<reference evidence="2" key="1">
    <citation type="submission" date="2025-08" db="UniProtKB">
        <authorList>
            <consortium name="RefSeq"/>
        </authorList>
    </citation>
    <scope>IDENTIFICATION</scope>
</reference>
<dbReference type="STRING" id="4097.A0A1S4ACW1"/>
<proteinExistence type="predicted"/>
<dbReference type="PANTHER" id="PTHR23272">
    <property type="entry name" value="BED FINGER-RELATED"/>
    <property type="match status" value="1"/>
</dbReference>
<protein>
    <submittedName>
        <fullName evidence="2">Zinc finger BED domain-containing protein RICESLEEPER 2-like</fullName>
    </submittedName>
</protein>
<sequence length="290" mass="33703">MMSGKHLHVICMAHVLNLIVQDNLKEIDVSITRVRNIVRYVRSSSARTLKFKQYCAHVKVEYTKILCLDVPTRWNSTYLMLDTAQNFKKAFDKFHLFDNGFSAYQCSHHCEDGSSAGPLEYGDWVNVRNMIEFLARFHDLTKKVSGSRYITCNSHFKDVSELYCHLKMCLISEDEHLRNMAERMQEKFKKYWGEPEKMNKIIFISFVLDPRNKFENVSLELEELFGEEKGKKINAEVYAYMNSLFEEYLKKYSTRFCPQSPSSSTSSNNASNTSSGSVITASLIRMKLHL</sequence>
<dbReference type="GO" id="GO:0003677">
    <property type="term" value="F:DNA binding"/>
    <property type="evidence" value="ECO:0007669"/>
    <property type="project" value="InterPro"/>
</dbReference>
<dbReference type="AlphaFoldDB" id="A0A1S4ACW1"/>